<dbReference type="SUPFAM" id="SSF57716">
    <property type="entry name" value="Glucocorticoid receptor-like (DNA-binding domain)"/>
    <property type="match status" value="1"/>
</dbReference>
<dbReference type="Gene3D" id="1.20.120.910">
    <property type="entry name" value="DksA, coiled-coil domain"/>
    <property type="match status" value="1"/>
</dbReference>
<evidence type="ECO:0000256" key="2">
    <source>
        <dbReference type="ARBA" id="ARBA00022771"/>
    </source>
</evidence>
<dbReference type="EMBL" id="SLZY01000004">
    <property type="protein sequence ID" value="TCS72646.1"/>
    <property type="molecule type" value="Genomic_DNA"/>
</dbReference>
<dbReference type="AlphaFoldDB" id="A0A4R3JYD2"/>
<protein>
    <submittedName>
        <fullName evidence="6">TraR/DksA family transcriptional regulator</fullName>
    </submittedName>
</protein>
<evidence type="ECO:0000256" key="3">
    <source>
        <dbReference type="ARBA" id="ARBA00022833"/>
    </source>
</evidence>
<evidence type="ECO:0000313" key="6">
    <source>
        <dbReference type="EMBL" id="TCS72646.1"/>
    </source>
</evidence>
<name>A0A4R3JYD2_9PROT</name>
<dbReference type="OrthoDB" id="9811543at2"/>
<keyword evidence="7" id="KW-1185">Reference proteome</keyword>
<keyword evidence="2" id="KW-0863">Zinc-finger</keyword>
<evidence type="ECO:0000256" key="1">
    <source>
        <dbReference type="ARBA" id="ARBA00022723"/>
    </source>
</evidence>
<dbReference type="InterPro" id="IPR000962">
    <property type="entry name" value="Znf_DskA_TraR"/>
</dbReference>
<dbReference type="Pfam" id="PF01258">
    <property type="entry name" value="zf-dskA_traR"/>
    <property type="match status" value="1"/>
</dbReference>
<dbReference type="PROSITE" id="PS51128">
    <property type="entry name" value="ZF_DKSA_2"/>
    <property type="match status" value="1"/>
</dbReference>
<evidence type="ECO:0000259" key="5">
    <source>
        <dbReference type="Pfam" id="PF01258"/>
    </source>
</evidence>
<accession>A0A4R3JYD2</accession>
<keyword evidence="1" id="KW-0479">Metal-binding</keyword>
<dbReference type="GO" id="GO:0008270">
    <property type="term" value="F:zinc ion binding"/>
    <property type="evidence" value="ECO:0007669"/>
    <property type="project" value="UniProtKB-KW"/>
</dbReference>
<organism evidence="6 7">
    <name type="scientific">Sulfuritortus calidifontis</name>
    <dbReference type="NCBI Taxonomy" id="1914471"/>
    <lineage>
        <taxon>Bacteria</taxon>
        <taxon>Pseudomonadati</taxon>
        <taxon>Pseudomonadota</taxon>
        <taxon>Betaproteobacteria</taxon>
        <taxon>Nitrosomonadales</taxon>
        <taxon>Thiobacillaceae</taxon>
        <taxon>Sulfuritortus</taxon>
    </lineage>
</organism>
<dbReference type="PANTHER" id="PTHR33823">
    <property type="entry name" value="RNA POLYMERASE-BINDING TRANSCRIPTION FACTOR DKSA-RELATED"/>
    <property type="match status" value="1"/>
</dbReference>
<reference evidence="6 7" key="1">
    <citation type="submission" date="2019-03" db="EMBL/GenBank/DDBJ databases">
        <title>Genomic Encyclopedia of Type Strains, Phase IV (KMG-IV): sequencing the most valuable type-strain genomes for metagenomic binning, comparative biology and taxonomic classification.</title>
        <authorList>
            <person name="Goeker M."/>
        </authorList>
    </citation>
    <scope>NUCLEOTIDE SEQUENCE [LARGE SCALE GENOMIC DNA]</scope>
    <source>
        <strain evidence="6 7">DSM 103923</strain>
    </source>
</reference>
<sequence length="130" mass="13942">MLSKQDRQAVRAALEKRKAALLAEIRAALAESDDNQYRELLGGSPGDSSDEALASSLADLSAARMEREVREYRALEAAEQRLDSADFGVCADCGKAIPVGRLLANPAAARCVQCQETFDRTHAGQPHGSL</sequence>
<dbReference type="Proteomes" id="UP000295135">
    <property type="component" value="Unassembled WGS sequence"/>
</dbReference>
<keyword evidence="3" id="KW-0862">Zinc</keyword>
<evidence type="ECO:0000313" key="7">
    <source>
        <dbReference type="Proteomes" id="UP000295135"/>
    </source>
</evidence>
<proteinExistence type="predicted"/>
<feature type="domain" description="Zinc finger DksA/TraR C4-type" evidence="5">
    <location>
        <begin position="86"/>
        <end position="118"/>
    </location>
</feature>
<evidence type="ECO:0000256" key="4">
    <source>
        <dbReference type="PROSITE-ProRule" id="PRU00510"/>
    </source>
</evidence>
<comment type="caution">
    <text evidence="6">The sequence shown here is derived from an EMBL/GenBank/DDBJ whole genome shotgun (WGS) entry which is preliminary data.</text>
</comment>
<gene>
    <name evidence="6" type="ORF">EDC61_10457</name>
</gene>
<dbReference type="PANTHER" id="PTHR33823:SF4">
    <property type="entry name" value="GENERAL STRESS PROTEIN 16O"/>
    <property type="match status" value="1"/>
</dbReference>
<feature type="zinc finger region" description="dksA C4-type" evidence="4">
    <location>
        <begin position="90"/>
        <end position="114"/>
    </location>
</feature>
<dbReference type="RefSeq" id="WP_126462773.1">
    <property type="nucleotide sequence ID" value="NZ_AP018721.1"/>
</dbReference>